<dbReference type="EMBL" id="CP121694">
    <property type="protein sequence ID" value="WRO23138.1"/>
    <property type="molecule type" value="Genomic_DNA"/>
</dbReference>
<evidence type="ECO:0000256" key="1">
    <source>
        <dbReference type="SAM" id="MobiDB-lite"/>
    </source>
</evidence>
<dbReference type="Proteomes" id="UP001329915">
    <property type="component" value="Chromosome"/>
</dbReference>
<dbReference type="RefSeq" id="WP_366922525.1">
    <property type="nucleotide sequence ID" value="NZ_CP121694.1"/>
</dbReference>
<evidence type="ECO:0000313" key="3">
    <source>
        <dbReference type="Proteomes" id="UP001329915"/>
    </source>
</evidence>
<evidence type="ECO:0000313" key="2">
    <source>
        <dbReference type="EMBL" id="WRO23138.1"/>
    </source>
</evidence>
<organism evidence="2 3">
    <name type="scientific">Metallumcola ferriviriculae</name>
    <dbReference type="NCBI Taxonomy" id="3039180"/>
    <lineage>
        <taxon>Bacteria</taxon>
        <taxon>Bacillati</taxon>
        <taxon>Bacillota</taxon>
        <taxon>Clostridia</taxon>
        <taxon>Neomoorellales</taxon>
        <taxon>Desulfitibacteraceae</taxon>
        <taxon>Metallumcola</taxon>
    </lineage>
</organism>
<keyword evidence="3" id="KW-1185">Reference proteome</keyword>
<proteinExistence type="predicted"/>
<gene>
    <name evidence="2" type="ORF">MFMK1_002987</name>
</gene>
<name>A0AAU0UPA5_9FIRM</name>
<feature type="region of interest" description="Disordered" evidence="1">
    <location>
        <begin position="1"/>
        <end position="22"/>
    </location>
</feature>
<accession>A0AAU0UPA5</accession>
<dbReference type="KEGG" id="dbc:MFMK1_002987"/>
<protein>
    <submittedName>
        <fullName evidence="2">Uncharacterized protein</fullName>
    </submittedName>
</protein>
<reference evidence="2 3" key="1">
    <citation type="submission" date="2023-04" db="EMBL/GenBank/DDBJ databases">
        <authorList>
            <person name="Hsu D."/>
        </authorList>
    </citation>
    <scope>NUCLEOTIDE SEQUENCE [LARGE SCALE GENOMIC DNA]</scope>
    <source>
        <strain evidence="2 3">MK1</strain>
    </source>
</reference>
<sequence>MTKEDNKEKNLTDKSTHVPLSAKWRDTTAEELKKMYAVDIPRVSAGELEQEYNYDEGSEEE</sequence>
<dbReference type="AlphaFoldDB" id="A0AAU0UPA5"/>
<feature type="compositionally biased region" description="Basic and acidic residues" evidence="1">
    <location>
        <begin position="1"/>
        <end position="16"/>
    </location>
</feature>